<evidence type="ECO:0000256" key="3">
    <source>
        <dbReference type="ARBA" id="ARBA00022475"/>
    </source>
</evidence>
<evidence type="ECO:0000256" key="7">
    <source>
        <dbReference type="RuleBase" id="RU362072"/>
    </source>
</evidence>
<feature type="transmembrane region" description="Helical" evidence="7">
    <location>
        <begin position="12"/>
        <end position="31"/>
    </location>
</feature>
<dbReference type="Pfam" id="PF01311">
    <property type="entry name" value="Bac_export_1"/>
    <property type="match status" value="1"/>
</dbReference>
<keyword evidence="9" id="KW-1185">Reference proteome</keyword>
<protein>
    <submittedName>
        <fullName evidence="8">EscT/YscT/HrcT family type III secretion system export apparatus protein</fullName>
    </submittedName>
</protein>
<name>A0ABX9AJK4_9ENTR</name>
<evidence type="ECO:0000256" key="2">
    <source>
        <dbReference type="ARBA" id="ARBA00009772"/>
    </source>
</evidence>
<feature type="transmembrane region" description="Helical" evidence="7">
    <location>
        <begin position="177"/>
        <end position="199"/>
    </location>
</feature>
<dbReference type="InterPro" id="IPR006304">
    <property type="entry name" value="T3SS_SpaR/YscT"/>
</dbReference>
<keyword evidence="3 7" id="KW-1003">Cell membrane</keyword>
<dbReference type="PRINTS" id="PR00953">
    <property type="entry name" value="TYPE3IMRPROT"/>
</dbReference>
<dbReference type="PANTHER" id="PTHR30065:SF7">
    <property type="entry name" value="SECRETION SYSTEM APPARATUS PROTEIN SSAT"/>
    <property type="match status" value="1"/>
</dbReference>
<sequence length="257" mass="28564">MNLVLNEEIAHLAFLMMRPLGMTLLFPLLQAGNLGSPLVRNAVLMAIALPMLAVVPVPQDIGEGWTWLSYIPGELLIGLILGFCGAIPFWAVDMAGFIIDTLRGATMSAVFNPAMSVQSSLFGLLFSQFLCALFFISGGINLHLSVLYDSYHYLPPGNTLVFNQQLLDFIKVEWQTLYHLCLSFSLPAVLVMVLADMALGLLNRSAQQLNVFFLAMPIKSLLVLLLLIVSLPYALHHYLVESERLYQHVGEWFAQHE</sequence>
<gene>
    <name evidence="8" type="ORF">K6K13_19490</name>
</gene>
<feature type="transmembrane region" description="Helical" evidence="7">
    <location>
        <begin position="75"/>
        <end position="99"/>
    </location>
</feature>
<dbReference type="Proteomes" id="UP000825886">
    <property type="component" value="Chromosome"/>
</dbReference>
<accession>A0ABX9AJK4</accession>
<reference evidence="8 9" key="1">
    <citation type="submission" date="2021-08" db="EMBL/GenBank/DDBJ databases">
        <title>Culture and genomic analysis of Symbiopectobacterium purcellii sp. nov. gen. nov., isolated from the leafhopper Empoasca decipiens.</title>
        <authorList>
            <person name="Nadal-Jimenez P."/>
            <person name="Siozios S."/>
            <person name="Halliday N."/>
            <person name="Camara M."/>
            <person name="Hurst G.D.D."/>
        </authorList>
    </citation>
    <scope>NUCLEOTIDE SEQUENCE [LARGE SCALE GENOMIC DNA]</scope>
    <source>
        <strain evidence="8 9">SyEd1</strain>
    </source>
</reference>
<keyword evidence="6 7" id="KW-0472">Membrane</keyword>
<organism evidence="8 9">
    <name type="scientific">Symbiopectobacterium purcellii</name>
    <dbReference type="NCBI Taxonomy" id="2871826"/>
    <lineage>
        <taxon>Bacteria</taxon>
        <taxon>Pseudomonadati</taxon>
        <taxon>Pseudomonadota</taxon>
        <taxon>Gammaproteobacteria</taxon>
        <taxon>Enterobacterales</taxon>
        <taxon>Enterobacteriaceae</taxon>
    </lineage>
</organism>
<evidence type="ECO:0000313" key="9">
    <source>
        <dbReference type="Proteomes" id="UP000825886"/>
    </source>
</evidence>
<evidence type="ECO:0000256" key="4">
    <source>
        <dbReference type="ARBA" id="ARBA00022692"/>
    </source>
</evidence>
<evidence type="ECO:0000313" key="8">
    <source>
        <dbReference type="EMBL" id="QZN95357.1"/>
    </source>
</evidence>
<comment type="similarity">
    <text evidence="2 7">Belongs to the FliR/MopE/SpaR family.</text>
</comment>
<keyword evidence="4 7" id="KW-0812">Transmembrane</keyword>
<comment type="subcellular location">
    <subcellularLocation>
        <location evidence="1 7">Cell membrane</location>
        <topology evidence="1 7">Multi-pass membrane protein</topology>
    </subcellularLocation>
</comment>
<dbReference type="EMBL" id="CP081864">
    <property type="protein sequence ID" value="QZN95357.1"/>
    <property type="molecule type" value="Genomic_DNA"/>
</dbReference>
<dbReference type="PANTHER" id="PTHR30065">
    <property type="entry name" value="FLAGELLAR BIOSYNTHETIC PROTEIN FLIR"/>
    <property type="match status" value="1"/>
</dbReference>
<evidence type="ECO:0000256" key="1">
    <source>
        <dbReference type="ARBA" id="ARBA00004651"/>
    </source>
</evidence>
<feature type="transmembrane region" description="Helical" evidence="7">
    <location>
        <begin position="120"/>
        <end position="144"/>
    </location>
</feature>
<evidence type="ECO:0000256" key="6">
    <source>
        <dbReference type="ARBA" id="ARBA00023136"/>
    </source>
</evidence>
<keyword evidence="5 7" id="KW-1133">Transmembrane helix</keyword>
<evidence type="ECO:0000256" key="5">
    <source>
        <dbReference type="ARBA" id="ARBA00022989"/>
    </source>
</evidence>
<feature type="transmembrane region" description="Helical" evidence="7">
    <location>
        <begin position="38"/>
        <end position="55"/>
    </location>
</feature>
<dbReference type="InterPro" id="IPR002010">
    <property type="entry name" value="T3SS_IM_R"/>
</dbReference>
<feature type="transmembrane region" description="Helical" evidence="7">
    <location>
        <begin position="211"/>
        <end position="235"/>
    </location>
</feature>
<dbReference type="NCBIfam" id="TIGR01401">
    <property type="entry name" value="fliR_like_III"/>
    <property type="match status" value="1"/>
</dbReference>
<dbReference type="NCBIfam" id="NF011876">
    <property type="entry name" value="PRK15349.1"/>
    <property type="match status" value="1"/>
</dbReference>
<proteinExistence type="inferred from homology"/>
<dbReference type="RefSeq" id="WP_222158457.1">
    <property type="nucleotide sequence ID" value="NZ_CP081864.1"/>
</dbReference>